<keyword evidence="3" id="KW-0507">mRNA processing</keyword>
<sequence length="571" mass="65078">MDLLKSYGESGDESSSDSMDESLAKSVVPGECKSLSLGKSFLDVAPCVATKHDVGGVSCVVPVDNQLMYNPKFEDLFQPEAGPSNPFKSENQRAKKNMLTGFVEPAHVNSFQFEQQIRSFDTLGYARDPTATQGTKYVGDVEKARKKQGASLFEGEKTGGEKRKRIRNMDSSDVDGYTGPWAKFEDEVTVARPDPELAKELEEIVKKRQKNSRAGRKAAEQQQGVVEESSTLHLKEPQDYQGRSFMHAPQYIGVNLREDHVPERCYIPSNLVHVYRGHTKGINCLRWFPKSAHLILSASMDNKVKLWEVYGKKGVVRTYLGHKMSVKDIAFNNDGTEFLSASFDRFIKLWDTETGQVKQRFHTGHIPFCVKFNPDDDKQNMFLSGMQNKKILQWDTRTGEVVQEYDRHLGIVNSITFFDKNRRFCSTSDDKSIRIWEWFIPVDTKLIQNAGLHSIPTMTKSPTEKWIVGQSMDNRIVLFQLIDDKLRFAKKKAFRGHNVAGYACSVDFSPEMSFLTSGDADGKVFIWDWRNHKTVARWKAHDECVISTLWHPHETSRIITGSWDSLIKMWE</sequence>
<dbReference type="Proteomes" id="UP000274131">
    <property type="component" value="Unassembled WGS sequence"/>
</dbReference>
<dbReference type="PANTHER" id="PTHR43979">
    <property type="entry name" value="PRE-MRNA-PROCESSING FACTOR 17"/>
    <property type="match status" value="1"/>
</dbReference>
<dbReference type="WBParaSite" id="EVEC_0000146601-mRNA-1">
    <property type="protein sequence ID" value="EVEC_0000146601-mRNA-1"/>
    <property type="gene ID" value="EVEC_0000146601"/>
</dbReference>
<dbReference type="AlphaFoldDB" id="A0A0N4UVJ3"/>
<evidence type="ECO:0000256" key="12">
    <source>
        <dbReference type="SAM" id="MobiDB-lite"/>
    </source>
</evidence>
<evidence type="ECO:0000256" key="3">
    <source>
        <dbReference type="ARBA" id="ARBA00022664"/>
    </source>
</evidence>
<evidence type="ECO:0000256" key="4">
    <source>
        <dbReference type="ARBA" id="ARBA00022728"/>
    </source>
</evidence>
<dbReference type="GO" id="GO:0003729">
    <property type="term" value="F:mRNA binding"/>
    <property type="evidence" value="ECO:0007669"/>
    <property type="project" value="TreeGrafter"/>
</dbReference>
<organism evidence="15">
    <name type="scientific">Enterobius vermicularis</name>
    <name type="common">Human pinworm</name>
    <dbReference type="NCBI Taxonomy" id="51028"/>
    <lineage>
        <taxon>Eukaryota</taxon>
        <taxon>Metazoa</taxon>
        <taxon>Ecdysozoa</taxon>
        <taxon>Nematoda</taxon>
        <taxon>Chromadorea</taxon>
        <taxon>Rhabditida</taxon>
        <taxon>Spirurina</taxon>
        <taxon>Oxyuridomorpha</taxon>
        <taxon>Oxyuroidea</taxon>
        <taxon>Oxyuridae</taxon>
        <taxon>Enterobius</taxon>
    </lineage>
</organism>
<dbReference type="InterPro" id="IPR019775">
    <property type="entry name" value="WD40_repeat_CS"/>
</dbReference>
<dbReference type="Gene3D" id="2.130.10.10">
    <property type="entry name" value="YVTN repeat-like/Quinoprotein amine dehydrogenase"/>
    <property type="match status" value="1"/>
</dbReference>
<dbReference type="InterPro" id="IPR020472">
    <property type="entry name" value="WD40_PAC1"/>
</dbReference>
<keyword evidence="6" id="KW-0508">mRNA splicing</keyword>
<evidence type="ECO:0000256" key="9">
    <source>
        <dbReference type="ARBA" id="ARBA00075265"/>
    </source>
</evidence>
<dbReference type="STRING" id="51028.A0A0N4UVJ3"/>
<dbReference type="InterPro" id="IPR001680">
    <property type="entry name" value="WD40_rpt"/>
</dbReference>
<dbReference type="EMBL" id="UXUI01007179">
    <property type="protein sequence ID" value="VDD86031.1"/>
    <property type="molecule type" value="Genomic_DNA"/>
</dbReference>
<feature type="repeat" description="WD" evidence="11">
    <location>
        <begin position="505"/>
        <end position="537"/>
    </location>
</feature>
<evidence type="ECO:0000256" key="2">
    <source>
        <dbReference type="ARBA" id="ARBA00022574"/>
    </source>
</evidence>
<feature type="repeat" description="WD" evidence="11">
    <location>
        <begin position="405"/>
        <end position="437"/>
    </location>
</feature>
<dbReference type="InterPro" id="IPR015943">
    <property type="entry name" value="WD40/YVTN_repeat-like_dom_sf"/>
</dbReference>
<accession>A0A0N4UVJ3</accession>
<evidence type="ECO:0000313" key="13">
    <source>
        <dbReference type="EMBL" id="VDD86031.1"/>
    </source>
</evidence>
<dbReference type="PROSITE" id="PS00678">
    <property type="entry name" value="WD_REPEATS_1"/>
    <property type="match status" value="1"/>
</dbReference>
<reference evidence="13 14" key="2">
    <citation type="submission" date="2018-10" db="EMBL/GenBank/DDBJ databases">
        <authorList>
            <consortium name="Pathogen Informatics"/>
        </authorList>
    </citation>
    <scope>NUCLEOTIDE SEQUENCE [LARGE SCALE GENOMIC DNA]</scope>
</reference>
<proteinExistence type="predicted"/>
<feature type="region of interest" description="Disordered" evidence="12">
    <location>
        <begin position="208"/>
        <end position="230"/>
    </location>
</feature>
<protein>
    <recommendedName>
        <fullName evidence="8">Pre-mRNA-processing factor 17</fullName>
    </recommendedName>
    <alternativeName>
        <fullName evidence="10">Cell division cycle 40 homolog</fullName>
    </alternativeName>
    <alternativeName>
        <fullName evidence="9">PRP17 homolog</fullName>
    </alternativeName>
</protein>
<dbReference type="FunFam" id="2.130.10.10:FF:000034">
    <property type="entry name" value="Pre-mRNA-processing factor 17, putative"/>
    <property type="match status" value="1"/>
</dbReference>
<dbReference type="GO" id="GO:0071013">
    <property type="term" value="C:catalytic step 2 spliceosome"/>
    <property type="evidence" value="ECO:0007669"/>
    <property type="project" value="InterPro"/>
</dbReference>
<keyword evidence="4" id="KW-0747">Spliceosome</keyword>
<comment type="subcellular location">
    <subcellularLocation>
        <location evidence="1">Nucleus</location>
    </subcellularLocation>
</comment>
<evidence type="ECO:0000256" key="8">
    <source>
        <dbReference type="ARBA" id="ARBA00068146"/>
    </source>
</evidence>
<evidence type="ECO:0000256" key="11">
    <source>
        <dbReference type="PROSITE-ProRule" id="PRU00221"/>
    </source>
</evidence>
<dbReference type="GO" id="GO:0000398">
    <property type="term" value="P:mRNA splicing, via spliceosome"/>
    <property type="evidence" value="ECO:0007669"/>
    <property type="project" value="InterPro"/>
</dbReference>
<keyword evidence="5" id="KW-0677">Repeat</keyword>
<feature type="repeat" description="WD" evidence="11">
    <location>
        <begin position="538"/>
        <end position="571"/>
    </location>
</feature>
<feature type="repeat" description="WD" evidence="11">
    <location>
        <begin position="275"/>
        <end position="309"/>
    </location>
</feature>
<dbReference type="PROSITE" id="PS50294">
    <property type="entry name" value="WD_REPEATS_REGION"/>
    <property type="match status" value="4"/>
</dbReference>
<dbReference type="Pfam" id="PF00400">
    <property type="entry name" value="WD40"/>
    <property type="match status" value="5"/>
</dbReference>
<gene>
    <name evidence="13" type="ORF">EVEC_LOCUS1174</name>
</gene>
<dbReference type="PRINTS" id="PR00320">
    <property type="entry name" value="GPROTEINBRPT"/>
</dbReference>
<dbReference type="CDD" id="cd00200">
    <property type="entry name" value="WD40"/>
    <property type="match status" value="1"/>
</dbReference>
<feature type="compositionally biased region" description="Polar residues" evidence="12">
    <location>
        <begin position="220"/>
        <end position="230"/>
    </location>
</feature>
<evidence type="ECO:0000256" key="1">
    <source>
        <dbReference type="ARBA" id="ARBA00004123"/>
    </source>
</evidence>
<dbReference type="OrthoDB" id="10257301at2759"/>
<reference evidence="15" key="1">
    <citation type="submission" date="2017-02" db="UniProtKB">
        <authorList>
            <consortium name="WormBaseParasite"/>
        </authorList>
    </citation>
    <scope>IDENTIFICATION</scope>
</reference>
<name>A0A0N4UVJ3_ENTVE</name>
<evidence type="ECO:0000256" key="6">
    <source>
        <dbReference type="ARBA" id="ARBA00023187"/>
    </source>
</evidence>
<dbReference type="PROSITE" id="PS50082">
    <property type="entry name" value="WD_REPEATS_2"/>
    <property type="match status" value="5"/>
</dbReference>
<keyword evidence="2 11" id="KW-0853">WD repeat</keyword>
<dbReference type="InterPro" id="IPR036322">
    <property type="entry name" value="WD40_repeat_dom_sf"/>
</dbReference>
<dbReference type="SUPFAM" id="SSF50978">
    <property type="entry name" value="WD40 repeat-like"/>
    <property type="match status" value="1"/>
</dbReference>
<evidence type="ECO:0000256" key="10">
    <source>
        <dbReference type="ARBA" id="ARBA00076678"/>
    </source>
</evidence>
<feature type="repeat" description="WD" evidence="11">
    <location>
        <begin position="319"/>
        <end position="360"/>
    </location>
</feature>
<evidence type="ECO:0000313" key="14">
    <source>
        <dbReference type="Proteomes" id="UP000274131"/>
    </source>
</evidence>
<evidence type="ECO:0000256" key="5">
    <source>
        <dbReference type="ARBA" id="ARBA00022737"/>
    </source>
</evidence>
<dbReference type="SMART" id="SM00320">
    <property type="entry name" value="WD40"/>
    <property type="match status" value="6"/>
</dbReference>
<feature type="region of interest" description="Disordered" evidence="12">
    <location>
        <begin position="1"/>
        <end position="23"/>
    </location>
</feature>
<dbReference type="PANTHER" id="PTHR43979:SF1">
    <property type="entry name" value="PRE-MRNA-PROCESSING FACTOR 17"/>
    <property type="match status" value="1"/>
</dbReference>
<keyword evidence="7" id="KW-0539">Nucleus</keyword>
<dbReference type="InterPro" id="IPR032847">
    <property type="entry name" value="PRPF17"/>
</dbReference>
<feature type="compositionally biased region" description="Acidic residues" evidence="12">
    <location>
        <begin position="10"/>
        <end position="20"/>
    </location>
</feature>
<keyword evidence="14" id="KW-1185">Reference proteome</keyword>
<evidence type="ECO:0000313" key="15">
    <source>
        <dbReference type="WBParaSite" id="EVEC_0000146601-mRNA-1"/>
    </source>
</evidence>
<evidence type="ECO:0000256" key="7">
    <source>
        <dbReference type="ARBA" id="ARBA00023242"/>
    </source>
</evidence>